<evidence type="ECO:0000313" key="3">
    <source>
        <dbReference type="EMBL" id="CAF4041035.1"/>
    </source>
</evidence>
<proteinExistence type="predicted"/>
<protein>
    <submittedName>
        <fullName evidence="2">Uncharacterized protein</fullName>
    </submittedName>
</protein>
<feature type="compositionally biased region" description="Polar residues" evidence="1">
    <location>
        <begin position="1"/>
        <end position="22"/>
    </location>
</feature>
<dbReference type="Proteomes" id="UP000663860">
    <property type="component" value="Unassembled WGS sequence"/>
</dbReference>
<name>A0A814IBW5_9BILA</name>
<dbReference type="AlphaFoldDB" id="A0A814IBW5"/>
<feature type="compositionally biased region" description="Polar residues" evidence="1">
    <location>
        <begin position="34"/>
        <end position="43"/>
    </location>
</feature>
<dbReference type="Proteomes" id="UP000663868">
    <property type="component" value="Unassembled WGS sequence"/>
</dbReference>
<feature type="compositionally biased region" description="Acidic residues" evidence="1">
    <location>
        <begin position="45"/>
        <end position="58"/>
    </location>
</feature>
<dbReference type="EMBL" id="CAJNOE010000183">
    <property type="protein sequence ID" value="CAF1021419.1"/>
    <property type="molecule type" value="Genomic_DNA"/>
</dbReference>
<reference evidence="2" key="1">
    <citation type="submission" date="2021-02" db="EMBL/GenBank/DDBJ databases">
        <authorList>
            <person name="Nowell W R."/>
        </authorList>
    </citation>
    <scope>NUCLEOTIDE SEQUENCE</scope>
</reference>
<evidence type="ECO:0000313" key="4">
    <source>
        <dbReference type="Proteomes" id="UP000663860"/>
    </source>
</evidence>
<evidence type="ECO:0000256" key="1">
    <source>
        <dbReference type="SAM" id="MobiDB-lite"/>
    </source>
</evidence>
<organism evidence="2 4">
    <name type="scientific">Adineta steineri</name>
    <dbReference type="NCBI Taxonomy" id="433720"/>
    <lineage>
        <taxon>Eukaryota</taxon>
        <taxon>Metazoa</taxon>
        <taxon>Spiralia</taxon>
        <taxon>Gnathifera</taxon>
        <taxon>Rotifera</taxon>
        <taxon>Eurotatoria</taxon>
        <taxon>Bdelloidea</taxon>
        <taxon>Adinetida</taxon>
        <taxon>Adinetidae</taxon>
        <taxon>Adineta</taxon>
    </lineage>
</organism>
<sequence>MKLTRSQCQTFTQKDHPSNNSKQNEDDNYEEYLSQKQSNGNNNIDDYDESISSDESDADIIHNVSNSTFRGMRIFDSINSNQSASFFSVEMNGQKKFMHKQAANWYFSKTKPILSSDRSIIVQKK</sequence>
<evidence type="ECO:0000313" key="2">
    <source>
        <dbReference type="EMBL" id="CAF1021419.1"/>
    </source>
</evidence>
<accession>A0A814IBW5</accession>
<comment type="caution">
    <text evidence="2">The sequence shown here is derived from an EMBL/GenBank/DDBJ whole genome shotgun (WGS) entry which is preliminary data.</text>
</comment>
<feature type="region of interest" description="Disordered" evidence="1">
    <location>
        <begin position="1"/>
        <end position="58"/>
    </location>
</feature>
<dbReference type="EMBL" id="CAJOBB010003445">
    <property type="protein sequence ID" value="CAF4041035.1"/>
    <property type="molecule type" value="Genomic_DNA"/>
</dbReference>
<gene>
    <name evidence="2" type="ORF">IZO911_LOCUS18744</name>
    <name evidence="3" type="ORF">KXQ929_LOCUS30921</name>
</gene>